<dbReference type="SMART" id="SM00672">
    <property type="entry name" value="CAP10"/>
    <property type="match status" value="1"/>
</dbReference>
<keyword evidence="2" id="KW-0808">Transferase</keyword>
<dbReference type="Proteomes" id="UP001465755">
    <property type="component" value="Unassembled WGS sequence"/>
</dbReference>
<dbReference type="PANTHER" id="PTHR12203:SF35">
    <property type="entry name" value="PROTEIN O-GLUCOSYLTRANSFERASE 1"/>
    <property type="match status" value="1"/>
</dbReference>
<keyword evidence="5" id="KW-1185">Reference proteome</keyword>
<evidence type="ECO:0000256" key="1">
    <source>
        <dbReference type="ARBA" id="ARBA00010118"/>
    </source>
</evidence>
<feature type="domain" description="Glycosyl transferase CAP10" evidence="3">
    <location>
        <begin position="186"/>
        <end position="409"/>
    </location>
</feature>
<evidence type="ECO:0000313" key="5">
    <source>
        <dbReference type="Proteomes" id="UP001465755"/>
    </source>
</evidence>
<sequence length="430" mass="48681">MARLDPRHEPRLALRTGLLHTGLSSIESVQTFPCTGTKAHALRVVQWIRQWPVLCLVTASALGILLLADFVTQIASTTTSVGYRDTGFGPWLWGRASPKAGQQDGRLSSALYLETHCSSLAKEHEQLAEEYLKHWPLNSITVETMKPWYGFAYIHGSDVFMGPELERGRLMPTYLHMLHGILQHVALPDMPLPLNAADEPLAKDDEHDVPLMSFCRPNRGMIDILIPNALEGDVFRPGEAYRGVRKGRWALLEAGRQHPHLVDSGASDWDPDMYGEELGRKKNKLTFAQQVERYKYLIWVTGNCASVRLAKQLAADALVFKVDSDEREWYYPLLQPHVHYVPVWLNVTDPEANLTTITAQSSGIADAVRWAESHPEQVRSIVEAANAFARRHLSVRGRDCYFVRLLHLWHTRLKRPIQQGPREAELYIPP</sequence>
<comment type="similarity">
    <text evidence="1">Belongs to the glycosyltransferase 90 family.</text>
</comment>
<evidence type="ECO:0000256" key="2">
    <source>
        <dbReference type="ARBA" id="ARBA00022679"/>
    </source>
</evidence>
<organism evidence="4 5">
    <name type="scientific">Symbiochloris irregularis</name>
    <dbReference type="NCBI Taxonomy" id="706552"/>
    <lineage>
        <taxon>Eukaryota</taxon>
        <taxon>Viridiplantae</taxon>
        <taxon>Chlorophyta</taxon>
        <taxon>core chlorophytes</taxon>
        <taxon>Trebouxiophyceae</taxon>
        <taxon>Trebouxiales</taxon>
        <taxon>Trebouxiaceae</taxon>
        <taxon>Symbiochloris</taxon>
    </lineage>
</organism>
<dbReference type="AlphaFoldDB" id="A0AAW1PT25"/>
<comment type="caution">
    <text evidence="4">The sequence shown here is derived from an EMBL/GenBank/DDBJ whole genome shotgun (WGS) entry which is preliminary data.</text>
</comment>
<evidence type="ECO:0000313" key="4">
    <source>
        <dbReference type="EMBL" id="KAK9811967.1"/>
    </source>
</evidence>
<dbReference type="EMBL" id="JALJOQ010000010">
    <property type="protein sequence ID" value="KAK9811967.1"/>
    <property type="molecule type" value="Genomic_DNA"/>
</dbReference>
<accession>A0AAW1PT25</accession>
<dbReference type="PANTHER" id="PTHR12203">
    <property type="entry name" value="KDEL LYS-ASP-GLU-LEU CONTAINING - RELATED"/>
    <property type="match status" value="1"/>
</dbReference>
<gene>
    <name evidence="4" type="ORF">WJX73_004068</name>
</gene>
<name>A0AAW1PT25_9CHLO</name>
<proteinExistence type="inferred from homology"/>
<dbReference type="Pfam" id="PF05686">
    <property type="entry name" value="Glyco_transf_90"/>
    <property type="match status" value="1"/>
</dbReference>
<dbReference type="InterPro" id="IPR006598">
    <property type="entry name" value="CAP10"/>
</dbReference>
<dbReference type="GO" id="GO:0016740">
    <property type="term" value="F:transferase activity"/>
    <property type="evidence" value="ECO:0007669"/>
    <property type="project" value="UniProtKB-KW"/>
</dbReference>
<reference evidence="4 5" key="1">
    <citation type="journal article" date="2024" name="Nat. Commun.">
        <title>Phylogenomics reveals the evolutionary origins of lichenization in chlorophyte algae.</title>
        <authorList>
            <person name="Puginier C."/>
            <person name="Libourel C."/>
            <person name="Otte J."/>
            <person name="Skaloud P."/>
            <person name="Haon M."/>
            <person name="Grisel S."/>
            <person name="Petersen M."/>
            <person name="Berrin J.G."/>
            <person name="Delaux P.M."/>
            <person name="Dal Grande F."/>
            <person name="Keller J."/>
        </authorList>
    </citation>
    <scope>NUCLEOTIDE SEQUENCE [LARGE SCALE GENOMIC DNA]</scope>
    <source>
        <strain evidence="4 5">SAG 2036</strain>
    </source>
</reference>
<protein>
    <recommendedName>
        <fullName evidence="3">Glycosyl transferase CAP10 domain-containing protein</fullName>
    </recommendedName>
</protein>
<evidence type="ECO:0000259" key="3">
    <source>
        <dbReference type="SMART" id="SM00672"/>
    </source>
</evidence>
<dbReference type="InterPro" id="IPR051091">
    <property type="entry name" value="O-Glucosyltr/Glycosyltrsf_90"/>
</dbReference>